<evidence type="ECO:0000313" key="2">
    <source>
        <dbReference type="Proteomes" id="UP000290378"/>
    </source>
</evidence>
<dbReference type="AlphaFoldDB" id="A0A6M8NRC6"/>
<organism evidence="1 2">
    <name type="scientific">Arcobacter cloacae</name>
    <dbReference type="NCBI Taxonomy" id="1054034"/>
    <lineage>
        <taxon>Bacteria</taxon>
        <taxon>Pseudomonadati</taxon>
        <taxon>Campylobacterota</taxon>
        <taxon>Epsilonproteobacteria</taxon>
        <taxon>Campylobacterales</taxon>
        <taxon>Arcobacteraceae</taxon>
        <taxon>Arcobacter</taxon>
    </lineage>
</organism>
<evidence type="ECO:0000313" key="1">
    <source>
        <dbReference type="EMBL" id="RXI40480.1"/>
    </source>
</evidence>
<sequence>MKKMFLLFSHNLSEIQLNDAKSNLEVSEVVSLPNKLQDIWSNIPADIENLREYLLSIRNFLAENSQYGDVVLIQGDFGAVYQMVNFSKDLGLIPVYATTSREIEEFEENGKTIKKSIFEHIRFRGYL</sequence>
<dbReference type="NCBIfam" id="NF040559">
    <property type="entry name" value="CAS_Csx20"/>
    <property type="match status" value="1"/>
</dbReference>
<name>A0A6M8NRC6_9BACT</name>
<keyword evidence="2" id="KW-1185">Reference proteome</keyword>
<gene>
    <name evidence="1" type="ORF">CP963_08805</name>
</gene>
<dbReference type="Proteomes" id="UP000290378">
    <property type="component" value="Unassembled WGS sequence"/>
</dbReference>
<accession>A0A6M8NRC6</accession>
<protein>
    <submittedName>
        <fullName evidence="1">Uncharacterized protein</fullName>
    </submittedName>
</protein>
<dbReference type="InterPro" id="IPR049811">
    <property type="entry name" value="MJ1673-like_dom"/>
</dbReference>
<proteinExistence type="predicted"/>
<comment type="caution">
    <text evidence="1">The sequence shown here is derived from an EMBL/GenBank/DDBJ whole genome shotgun (WGS) entry which is preliminary data.</text>
</comment>
<dbReference type="RefSeq" id="WP_129013804.1">
    <property type="nucleotide sequence ID" value="NZ_CBCSEI010000010.1"/>
</dbReference>
<reference evidence="1 2" key="1">
    <citation type="submission" date="2017-09" db="EMBL/GenBank/DDBJ databases">
        <title>Genomics of the genus Arcobacter.</title>
        <authorList>
            <person name="Perez-Cataluna A."/>
            <person name="Figueras M.J."/>
            <person name="Salas-Masso N."/>
        </authorList>
    </citation>
    <scope>NUCLEOTIDE SEQUENCE [LARGE SCALE GENOMIC DNA]</scope>
    <source>
        <strain evidence="1 2">CECT 7834</strain>
    </source>
</reference>
<dbReference type="EMBL" id="NXII01000010">
    <property type="protein sequence ID" value="RXI40480.1"/>
    <property type="molecule type" value="Genomic_DNA"/>
</dbReference>